<comment type="similarity">
    <text evidence="1">Belongs to the peptidase U62 family.</text>
</comment>
<protein>
    <submittedName>
        <fullName evidence="6">Metalloprotease PmbA</fullName>
    </submittedName>
</protein>
<dbReference type="GO" id="GO:0008237">
    <property type="term" value="F:metallopeptidase activity"/>
    <property type="evidence" value="ECO:0007669"/>
    <property type="project" value="UniProtKB-KW"/>
</dbReference>
<dbReference type="Pfam" id="PF01523">
    <property type="entry name" value="PmbA_TldD_1st"/>
    <property type="match status" value="1"/>
</dbReference>
<evidence type="ECO:0000313" key="6">
    <source>
        <dbReference type="EMBL" id="MBK1703446.1"/>
    </source>
</evidence>
<dbReference type="GO" id="GO:0005829">
    <property type="term" value="C:cytosol"/>
    <property type="evidence" value="ECO:0007669"/>
    <property type="project" value="TreeGrafter"/>
</dbReference>
<keyword evidence="6" id="KW-0482">Metalloprotease</keyword>
<evidence type="ECO:0000256" key="1">
    <source>
        <dbReference type="ARBA" id="ARBA00005836"/>
    </source>
</evidence>
<dbReference type="InterPro" id="IPR045569">
    <property type="entry name" value="Metalloprtase-TldD/E_C"/>
</dbReference>
<dbReference type="Pfam" id="PF19289">
    <property type="entry name" value="PmbA_TldD_3rd"/>
    <property type="match status" value="1"/>
</dbReference>
<keyword evidence="7" id="KW-1185">Reference proteome</keyword>
<dbReference type="EMBL" id="NRSJ01000003">
    <property type="protein sequence ID" value="MBK1703446.1"/>
    <property type="molecule type" value="Genomic_DNA"/>
</dbReference>
<comment type="caution">
    <text evidence="6">The sequence shown here is derived from an EMBL/GenBank/DDBJ whole genome shotgun (WGS) entry which is preliminary data.</text>
</comment>
<feature type="domain" description="Metalloprotease TldD/E N-terminal" evidence="3">
    <location>
        <begin position="35"/>
        <end position="99"/>
    </location>
</feature>
<evidence type="ECO:0000256" key="2">
    <source>
        <dbReference type="SAM" id="Coils"/>
    </source>
</evidence>
<dbReference type="PANTHER" id="PTHR43421">
    <property type="entry name" value="METALLOPROTEASE PMBA"/>
    <property type="match status" value="1"/>
</dbReference>
<dbReference type="RefSeq" id="WP_200344425.1">
    <property type="nucleotide sequence ID" value="NZ_NRSJ01000003.1"/>
</dbReference>
<sequence length="449" mass="47965">MANLATADTTEQLQRLEQSIDRLLSEAKRCGATAAEAVVSASTGLEVAVRMGEIETVEHTRDHGLGVTVYFGKRKGSASTSDLTPQALEDAVAQACTIARHTQEDPCAGLAPAELMARELPSLDLDHPWGISVDGAVRLATDCEDAARAQDNRIINSEGASLSTHAGLKVYGNSHGFVGGYPSTRHGLSVAVVGKSGDEMQRDYWWTSARAPEDLEAAESVGRRAAERTVARLGGRRLGTRRAPVLFRAEQAAGLLRHLCGAISGSALYRKMSFLLDQLGEPLFPVFVQVQEDPLRPRGLASAPFDGDGVATAPKTIVRDGVLQTYLLDHYAGCRLGMTTTGNAGGVRNLSLRMGDKDRAEMLQALDTGLFVTELMGQGVNNVTGDYSRGASGFWVENGVIQYPVEEITIAGNLKDMFKGLVEIGNDHDFCGSTTTGSWLIDKMTIAGE</sequence>
<evidence type="ECO:0000259" key="3">
    <source>
        <dbReference type="Pfam" id="PF01523"/>
    </source>
</evidence>
<reference evidence="6" key="2">
    <citation type="journal article" date="2020" name="Microorganisms">
        <title>Osmotic Adaptation and Compatible Solute Biosynthesis of Phototrophic Bacteria as Revealed from Genome Analyses.</title>
        <authorList>
            <person name="Imhoff J.F."/>
            <person name="Rahn T."/>
            <person name="Kunzel S."/>
            <person name="Keller A."/>
            <person name="Neulinger S.C."/>
        </authorList>
    </citation>
    <scope>NUCLEOTIDE SEQUENCE</scope>
    <source>
        <strain evidence="6">DSM 11080</strain>
    </source>
</reference>
<dbReference type="InterPro" id="IPR036059">
    <property type="entry name" value="TldD/PmbA_sf"/>
</dbReference>
<name>A0AAJ0X7Y4_9GAMM</name>
<evidence type="ECO:0000313" key="7">
    <source>
        <dbReference type="Proteomes" id="UP001296776"/>
    </source>
</evidence>
<dbReference type="InterPro" id="IPR045570">
    <property type="entry name" value="Metalloprtase-TldD/E_cen_dom"/>
</dbReference>
<dbReference type="AlphaFoldDB" id="A0AAJ0X7Y4"/>
<dbReference type="Proteomes" id="UP001296776">
    <property type="component" value="Unassembled WGS sequence"/>
</dbReference>
<keyword evidence="6" id="KW-0378">Hydrolase</keyword>
<dbReference type="InterPro" id="IPR002510">
    <property type="entry name" value="Metalloprtase-TldD/E_N"/>
</dbReference>
<keyword evidence="2" id="KW-0175">Coiled coil</keyword>
<feature type="domain" description="Metalloprotease TldD/E central" evidence="5">
    <location>
        <begin position="126"/>
        <end position="233"/>
    </location>
</feature>
<dbReference type="SUPFAM" id="SSF111283">
    <property type="entry name" value="Putative modulator of DNA gyrase, PmbA/TldD"/>
    <property type="match status" value="1"/>
</dbReference>
<feature type="domain" description="Metalloprotease TldD/E C-terminal" evidence="4">
    <location>
        <begin position="240"/>
        <end position="448"/>
    </location>
</feature>
<keyword evidence="6" id="KW-0645">Protease</keyword>
<dbReference type="InterPro" id="IPR047657">
    <property type="entry name" value="PmbA"/>
</dbReference>
<feature type="coiled-coil region" evidence="2">
    <location>
        <begin position="6"/>
        <end position="33"/>
    </location>
</feature>
<dbReference type="GO" id="GO:0006508">
    <property type="term" value="P:proteolysis"/>
    <property type="evidence" value="ECO:0007669"/>
    <property type="project" value="InterPro"/>
</dbReference>
<proteinExistence type="inferred from homology"/>
<organism evidence="6 7">
    <name type="scientific">Halochromatium glycolicum</name>
    <dbReference type="NCBI Taxonomy" id="85075"/>
    <lineage>
        <taxon>Bacteria</taxon>
        <taxon>Pseudomonadati</taxon>
        <taxon>Pseudomonadota</taxon>
        <taxon>Gammaproteobacteria</taxon>
        <taxon>Chromatiales</taxon>
        <taxon>Chromatiaceae</taxon>
        <taxon>Halochromatium</taxon>
    </lineage>
</organism>
<evidence type="ECO:0000259" key="5">
    <source>
        <dbReference type="Pfam" id="PF19290"/>
    </source>
</evidence>
<accession>A0AAJ0X7Y4</accession>
<reference evidence="6" key="1">
    <citation type="submission" date="2017-08" db="EMBL/GenBank/DDBJ databases">
        <authorList>
            <person name="Imhoff J.F."/>
            <person name="Rahn T."/>
            <person name="Kuenzel S."/>
            <person name="Neulinger S.C."/>
        </authorList>
    </citation>
    <scope>NUCLEOTIDE SEQUENCE</scope>
    <source>
        <strain evidence="6">DSM 11080</strain>
    </source>
</reference>
<dbReference type="PANTHER" id="PTHR43421:SF1">
    <property type="entry name" value="METALLOPROTEASE PMBA"/>
    <property type="match status" value="1"/>
</dbReference>
<dbReference type="Gene3D" id="3.30.2290.10">
    <property type="entry name" value="PmbA/TldD superfamily"/>
    <property type="match status" value="1"/>
</dbReference>
<dbReference type="Pfam" id="PF19290">
    <property type="entry name" value="PmbA_TldD_2nd"/>
    <property type="match status" value="1"/>
</dbReference>
<dbReference type="InterPro" id="IPR035068">
    <property type="entry name" value="TldD/PmbA_N"/>
</dbReference>
<gene>
    <name evidence="6" type="ORF">CKO40_02480</name>
</gene>
<dbReference type="NCBIfam" id="NF008268">
    <property type="entry name" value="PRK11040.1"/>
    <property type="match status" value="1"/>
</dbReference>
<evidence type="ECO:0000259" key="4">
    <source>
        <dbReference type="Pfam" id="PF19289"/>
    </source>
</evidence>